<dbReference type="EC" id="2.3.2.27" evidence="5"/>
<dbReference type="InterPro" id="IPR002130">
    <property type="entry name" value="Cyclophilin-type_PPIase_dom"/>
</dbReference>
<dbReference type="CDD" id="cd16663">
    <property type="entry name" value="RING-Ubox_PPIL2"/>
    <property type="match status" value="1"/>
</dbReference>
<evidence type="ECO:0000256" key="21">
    <source>
        <dbReference type="SAM" id="Coils"/>
    </source>
</evidence>
<dbReference type="GO" id="GO:0000209">
    <property type="term" value="P:protein polyubiquitination"/>
    <property type="evidence" value="ECO:0007669"/>
    <property type="project" value="TreeGrafter"/>
</dbReference>
<evidence type="ECO:0000256" key="1">
    <source>
        <dbReference type="ARBA" id="ARBA00000900"/>
    </source>
</evidence>
<feature type="domain" description="PPIase cyclophilin-type" evidence="23">
    <location>
        <begin position="289"/>
        <end position="435"/>
    </location>
</feature>
<dbReference type="GO" id="GO:0008380">
    <property type="term" value="P:RNA splicing"/>
    <property type="evidence" value="ECO:0007669"/>
    <property type="project" value="UniProtKB-KW"/>
</dbReference>
<dbReference type="PRINTS" id="PR00153">
    <property type="entry name" value="CSAPPISMRASE"/>
</dbReference>
<dbReference type="SUPFAM" id="SSF57850">
    <property type="entry name" value="RING/U-box"/>
    <property type="match status" value="1"/>
</dbReference>
<proteinExistence type="inferred from homology"/>
<dbReference type="GO" id="GO:0071013">
    <property type="term" value="C:catalytic step 2 spliceosome"/>
    <property type="evidence" value="ECO:0007669"/>
    <property type="project" value="TreeGrafter"/>
</dbReference>
<comment type="pathway">
    <text evidence="3">Protein modification; protein ubiquitination.</text>
</comment>
<evidence type="ECO:0000256" key="9">
    <source>
        <dbReference type="ARBA" id="ARBA00022728"/>
    </source>
</evidence>
<accession>A0A7R9L7P2</accession>
<evidence type="ECO:0000256" key="17">
    <source>
        <dbReference type="ARBA" id="ARBA00061807"/>
    </source>
</evidence>
<dbReference type="InterPro" id="IPR003613">
    <property type="entry name" value="Ubox_domain"/>
</dbReference>
<gene>
    <name evidence="25" type="ORF">OSB1V03_LOCUS16693</name>
</gene>
<dbReference type="OrthoDB" id="30774at2759"/>
<reference evidence="25" key="1">
    <citation type="submission" date="2020-11" db="EMBL/GenBank/DDBJ databases">
        <authorList>
            <person name="Tran Van P."/>
        </authorList>
    </citation>
    <scope>NUCLEOTIDE SEQUENCE</scope>
</reference>
<dbReference type="FunFam" id="2.40.100.10:FF:000018">
    <property type="entry name" value="Peptidyl-prolyl cis-trans isomerase-like 2"/>
    <property type="match status" value="1"/>
</dbReference>
<dbReference type="FunFam" id="3.30.40.10:FF:000079">
    <property type="entry name" value="Peptidyl-prolyl cis-trans isomerase 2"/>
    <property type="match status" value="1"/>
</dbReference>
<feature type="region of interest" description="Disordered" evidence="22">
    <location>
        <begin position="492"/>
        <end position="527"/>
    </location>
</feature>
<keyword evidence="8" id="KW-0808">Transferase</keyword>
<dbReference type="SMART" id="SM00504">
    <property type="entry name" value="Ubox"/>
    <property type="match status" value="1"/>
</dbReference>
<evidence type="ECO:0000256" key="14">
    <source>
        <dbReference type="ARBA" id="ARBA00023187"/>
    </source>
</evidence>
<keyword evidence="10" id="KW-0833">Ubl conjugation pathway</keyword>
<comment type="subcellular location">
    <subcellularLocation>
        <location evidence="2">Nucleus</location>
    </subcellularLocation>
</comment>
<evidence type="ECO:0000259" key="24">
    <source>
        <dbReference type="PROSITE" id="PS51698"/>
    </source>
</evidence>
<evidence type="ECO:0000256" key="12">
    <source>
        <dbReference type="ARBA" id="ARBA00022990"/>
    </source>
</evidence>
<comment type="catalytic activity">
    <reaction evidence="1">
        <text>S-ubiquitinyl-[E2 ubiquitin-conjugating enzyme]-L-cysteine + [acceptor protein]-L-lysine = [E2 ubiquitin-conjugating enzyme]-L-cysteine + N(6)-ubiquitinyl-[acceptor protein]-L-lysine.</text>
        <dbReference type="EC" id="2.3.2.27"/>
    </reaction>
</comment>
<dbReference type="Pfam" id="PF00160">
    <property type="entry name" value="Pro_isomerase"/>
    <property type="match status" value="1"/>
</dbReference>
<keyword evidence="14" id="KW-0508">mRNA splicing</keyword>
<dbReference type="EMBL" id="CAJPIZ010018904">
    <property type="protein sequence ID" value="CAG2116735.1"/>
    <property type="molecule type" value="Genomic_DNA"/>
</dbReference>
<dbReference type="PANTHER" id="PTHR45625:SF1">
    <property type="entry name" value="RING-TYPE E3 UBIQUITIN-PROTEIN LIGASE PPIL2"/>
    <property type="match status" value="1"/>
</dbReference>
<evidence type="ECO:0000256" key="11">
    <source>
        <dbReference type="ARBA" id="ARBA00022843"/>
    </source>
</evidence>
<dbReference type="Gene3D" id="2.40.100.10">
    <property type="entry name" value="Cyclophilin-like"/>
    <property type="match status" value="1"/>
</dbReference>
<dbReference type="Gene3D" id="3.30.40.10">
    <property type="entry name" value="Zinc/RING finger domain, C3HC4 (zinc finger)"/>
    <property type="match status" value="1"/>
</dbReference>
<dbReference type="GO" id="GO:0061630">
    <property type="term" value="F:ubiquitin protein ligase activity"/>
    <property type="evidence" value="ECO:0007669"/>
    <property type="project" value="UniProtKB-EC"/>
</dbReference>
<dbReference type="PANTHER" id="PTHR45625">
    <property type="entry name" value="PEPTIDYL-PROLYL CIS-TRANS ISOMERASE-RELATED"/>
    <property type="match status" value="1"/>
</dbReference>
<keyword evidence="6" id="KW-1017">Isopeptide bond</keyword>
<dbReference type="Proteomes" id="UP000759131">
    <property type="component" value="Unassembled WGS sequence"/>
</dbReference>
<dbReference type="InterPro" id="IPR044666">
    <property type="entry name" value="Cyclophilin_A-like"/>
</dbReference>
<sequence length="527" mass="59878">MGKKQHQKDKLYLTCTEWSTLYGGRTALQNLLDATADHQFRRLPLDHCSLSLQPFTHPYCNTKGVIYDLANIVPFVQKFGLDPFDGTKLEMKSLVKLLFHRSNDGNNHCPVLYKIFTNNSHIVAIRTTGNVFSYEAVEELNLKAKHMKDLLTDEPFAKKDIIVLQDPKDISKFNVCDFYHIKHQLSLEDEEERNSTFTLRNINNETKDTLKELSELEANKEKTETKVAKKETVKADKFNSAHYSTGAVAAAFTSTVMDPIWSKLEPAVLDEDFIKYSKVKKKGYVRFVTNLGNINLELYCDQTPKTCHNFLTLCKTDYYANNIFHRLIKNFMIQSGDPTGTGTGGQSCFGKPFDDEIKPQFSHEGRGVLSMANSGPNTNKSQFFITFRSCKHLDKKHTIFGRVVGGLEVLDKMERIKTDEKDRPLEEIKIIRTAIFVDPFQEIEDQMKQQREELEIEEKATKDREAMASKKKAELKTHRSGIGSFIDLNALKRGTDDNSEGLVPKKSKPSTVGNPGRGGGFGNFSNW</sequence>
<evidence type="ECO:0000256" key="7">
    <source>
        <dbReference type="ARBA" id="ARBA00022664"/>
    </source>
</evidence>
<evidence type="ECO:0000313" key="26">
    <source>
        <dbReference type="Proteomes" id="UP000759131"/>
    </source>
</evidence>
<dbReference type="EMBL" id="OC873479">
    <property type="protein sequence ID" value="CAD7636616.1"/>
    <property type="molecule type" value="Genomic_DNA"/>
</dbReference>
<feature type="domain" description="U-box" evidence="24">
    <location>
        <begin position="41"/>
        <end position="114"/>
    </location>
</feature>
<evidence type="ECO:0000256" key="3">
    <source>
        <dbReference type="ARBA" id="ARBA00004906"/>
    </source>
</evidence>
<keyword evidence="9" id="KW-0747">Spliceosome</keyword>
<dbReference type="InterPro" id="IPR026951">
    <property type="entry name" value="PPIL2_U-box_dom"/>
</dbReference>
<comment type="similarity">
    <text evidence="4">Belongs to the cyclophilin-type PPIase family. PPIL2 subfamily.</text>
</comment>
<feature type="compositionally biased region" description="Gly residues" evidence="22">
    <location>
        <begin position="515"/>
        <end position="527"/>
    </location>
</feature>
<evidence type="ECO:0000256" key="15">
    <source>
        <dbReference type="ARBA" id="ARBA00023242"/>
    </source>
</evidence>
<evidence type="ECO:0000256" key="8">
    <source>
        <dbReference type="ARBA" id="ARBA00022679"/>
    </source>
</evidence>
<dbReference type="PROSITE" id="PS50072">
    <property type="entry name" value="CSA_PPIASE_2"/>
    <property type="match status" value="1"/>
</dbReference>
<keyword evidence="11" id="KW-0832">Ubl conjugation</keyword>
<evidence type="ECO:0000256" key="16">
    <source>
        <dbReference type="ARBA" id="ARBA00059251"/>
    </source>
</evidence>
<dbReference type="AlphaFoldDB" id="A0A7R9L7P2"/>
<dbReference type="GO" id="GO:0003755">
    <property type="term" value="F:peptidyl-prolyl cis-trans isomerase activity"/>
    <property type="evidence" value="ECO:0007669"/>
    <property type="project" value="InterPro"/>
</dbReference>
<keyword evidence="15" id="KW-0539">Nucleus</keyword>
<comment type="subunit">
    <text evidence="17">Component of the minor spliceosome, which splices U12-type introns. Within this complex, interacts with PRPF8/PRP8, EFTUD2/SNU114 and PLRG1. Interacts with isoform 2 of BSG. Interacts (via the PPIase cyclophilin-type domain) with CRNKL1; they may form a trimeric complex with HSP90.</text>
</comment>
<evidence type="ECO:0000256" key="2">
    <source>
        <dbReference type="ARBA" id="ARBA00004123"/>
    </source>
</evidence>
<dbReference type="PROSITE" id="PS51698">
    <property type="entry name" value="U_BOX"/>
    <property type="match status" value="1"/>
</dbReference>
<feature type="coiled-coil region" evidence="21">
    <location>
        <begin position="199"/>
        <end position="233"/>
    </location>
</feature>
<protein>
    <recommendedName>
        <fullName evidence="18">RING-type E3 ubiquitin-protein ligase PPIL2</fullName>
        <ecNumber evidence="5">2.3.2.27</ecNumber>
    </recommendedName>
    <alternativeName>
        <fullName evidence="20">CYC4</fullName>
    </alternativeName>
    <alternativeName>
        <fullName evidence="19">Probable inactive peptidyl-prolyl cis-trans isomerase-like 2</fullName>
    </alternativeName>
</protein>
<organism evidence="25">
    <name type="scientific">Medioppia subpectinata</name>
    <dbReference type="NCBI Taxonomy" id="1979941"/>
    <lineage>
        <taxon>Eukaryota</taxon>
        <taxon>Metazoa</taxon>
        <taxon>Ecdysozoa</taxon>
        <taxon>Arthropoda</taxon>
        <taxon>Chelicerata</taxon>
        <taxon>Arachnida</taxon>
        <taxon>Acari</taxon>
        <taxon>Acariformes</taxon>
        <taxon>Sarcoptiformes</taxon>
        <taxon>Oribatida</taxon>
        <taxon>Brachypylina</taxon>
        <taxon>Oppioidea</taxon>
        <taxon>Oppiidae</taxon>
        <taxon>Medioppia</taxon>
    </lineage>
</organism>
<evidence type="ECO:0000256" key="4">
    <source>
        <dbReference type="ARBA" id="ARBA00007930"/>
    </source>
</evidence>
<evidence type="ECO:0000259" key="23">
    <source>
        <dbReference type="PROSITE" id="PS50072"/>
    </source>
</evidence>
<dbReference type="GO" id="GO:0006397">
    <property type="term" value="P:mRNA processing"/>
    <property type="evidence" value="ECO:0007669"/>
    <property type="project" value="UniProtKB-KW"/>
</dbReference>
<evidence type="ECO:0000313" key="25">
    <source>
        <dbReference type="EMBL" id="CAD7636616.1"/>
    </source>
</evidence>
<keyword evidence="12" id="KW-0007">Acetylation</keyword>
<evidence type="ECO:0000256" key="20">
    <source>
        <dbReference type="ARBA" id="ARBA00079124"/>
    </source>
</evidence>
<evidence type="ECO:0000256" key="10">
    <source>
        <dbReference type="ARBA" id="ARBA00022786"/>
    </source>
</evidence>
<dbReference type="InterPro" id="IPR029000">
    <property type="entry name" value="Cyclophilin-like_dom_sf"/>
</dbReference>
<name>A0A7R9L7P2_9ACAR</name>
<keyword evidence="7" id="KW-0507">mRNA processing</keyword>
<evidence type="ECO:0000256" key="22">
    <source>
        <dbReference type="SAM" id="MobiDB-lite"/>
    </source>
</evidence>
<evidence type="ECO:0000256" key="19">
    <source>
        <dbReference type="ARBA" id="ARBA00078275"/>
    </source>
</evidence>
<dbReference type="SUPFAM" id="SSF50891">
    <property type="entry name" value="Cyclophilin-like"/>
    <property type="match status" value="1"/>
</dbReference>
<dbReference type="InterPro" id="IPR013083">
    <property type="entry name" value="Znf_RING/FYVE/PHD"/>
</dbReference>
<dbReference type="CDD" id="cd01923">
    <property type="entry name" value="cyclophilin_RING"/>
    <property type="match status" value="1"/>
</dbReference>
<evidence type="ECO:0000256" key="6">
    <source>
        <dbReference type="ARBA" id="ARBA00022499"/>
    </source>
</evidence>
<keyword evidence="26" id="KW-1185">Reference proteome</keyword>
<keyword evidence="13 21" id="KW-0175">Coiled coil</keyword>
<evidence type="ECO:0000256" key="13">
    <source>
        <dbReference type="ARBA" id="ARBA00023054"/>
    </source>
</evidence>
<evidence type="ECO:0000256" key="18">
    <source>
        <dbReference type="ARBA" id="ARBA00073734"/>
    </source>
</evidence>
<evidence type="ECO:0000256" key="5">
    <source>
        <dbReference type="ARBA" id="ARBA00012483"/>
    </source>
</evidence>
<comment type="function">
    <text evidence="16">Has a ubiquitin-protein ligase activity acting as an E3 ubiquitin protein ligase or as an ubiquitin-ubiquitin ligase promoting elongation of ubiquitin chains on substrates. By mediating 'Lys-48'-linked polyubiquitination of proteins could target them for proteasomal degradation. May also function as a chaperone, playing a role in transport to the cell membrane of BSG/Basigin for instance. Probable inactive PPIase with no peptidyl-prolyl cis-trans isomerase activity. As a component of the minor spliceosome, involved in the splicing of U12-type introns in pre-mRNAs.</text>
</comment>